<dbReference type="KEGG" id="saz:Sama_1751"/>
<proteinExistence type="predicted"/>
<sequence length="303" mass="33641">MPFSATTIPRFPLPQKRGLHQGGAIGLLELGRLGHCKLGGLIANHNSGLGKVAEPAIRLVYEIEFIQAAPECIATLQDDNLLSGKLADELERKQSTVHETFIWFLENDDDIRQHLFVKGIGLDTASGNAGLSDTQQHLHTLVAIRRAMEADNVDSVDVMALSQAVKSLSKNDYLARYMAGMDAHLRALQRLNQRLDGHRLMRCTPGHNPARQEILLNVLTKYFIGKIQPYLGVYSESQFALSSHMQSLFKGSEWQAQVEYYFSDGGISEEIKAAVRHHIRLWQGLQQSCMLEIKPGTAGRTSG</sequence>
<dbReference type="HOGENOM" id="CLU_063848_0_0_6"/>
<dbReference type="STRING" id="326297.Sama_1751"/>
<accession>A1S6F0</accession>
<protein>
    <submittedName>
        <fullName evidence="1">Uncharacterized protein</fullName>
    </submittedName>
</protein>
<keyword evidence="2" id="KW-1185">Reference proteome</keyword>
<organism evidence="1 2">
    <name type="scientific">Shewanella amazonensis (strain ATCC BAA-1098 / SB2B)</name>
    <dbReference type="NCBI Taxonomy" id="326297"/>
    <lineage>
        <taxon>Bacteria</taxon>
        <taxon>Pseudomonadati</taxon>
        <taxon>Pseudomonadota</taxon>
        <taxon>Gammaproteobacteria</taxon>
        <taxon>Alteromonadales</taxon>
        <taxon>Shewanellaceae</taxon>
        <taxon>Shewanella</taxon>
    </lineage>
</organism>
<reference evidence="1 2" key="1">
    <citation type="submission" date="2006-12" db="EMBL/GenBank/DDBJ databases">
        <title>Complete sequence of Shewanella amazonensis SB2B.</title>
        <authorList>
            <consortium name="US DOE Joint Genome Institute"/>
            <person name="Copeland A."/>
            <person name="Lucas S."/>
            <person name="Lapidus A."/>
            <person name="Barry K."/>
            <person name="Detter J.C."/>
            <person name="Glavina del Rio T."/>
            <person name="Hammon N."/>
            <person name="Israni S."/>
            <person name="Dalin E."/>
            <person name="Tice H."/>
            <person name="Pitluck S."/>
            <person name="Munk A.C."/>
            <person name="Brettin T."/>
            <person name="Bruce D."/>
            <person name="Han C."/>
            <person name="Tapia R."/>
            <person name="Gilna P."/>
            <person name="Schmutz J."/>
            <person name="Larimer F."/>
            <person name="Land M."/>
            <person name="Hauser L."/>
            <person name="Kyrpides N."/>
            <person name="Mikhailova N."/>
            <person name="Fredrickson J."/>
            <person name="Richardson P."/>
        </authorList>
    </citation>
    <scope>NUCLEOTIDE SEQUENCE [LARGE SCALE GENOMIC DNA]</scope>
    <source>
        <strain evidence="2">ATCC BAA-1098 / SB2B</strain>
    </source>
</reference>
<dbReference type="AlphaFoldDB" id="A1S6F0"/>
<dbReference type="eggNOG" id="ENOG502ZCJH">
    <property type="taxonomic scope" value="Bacteria"/>
</dbReference>
<dbReference type="InterPro" id="IPR021431">
    <property type="entry name" value="DUF3080"/>
</dbReference>
<gene>
    <name evidence="1" type="ordered locus">Sama_1751</name>
</gene>
<dbReference type="EMBL" id="CP000507">
    <property type="protein sequence ID" value="ABL99956.1"/>
    <property type="molecule type" value="Genomic_DNA"/>
</dbReference>
<evidence type="ECO:0000313" key="2">
    <source>
        <dbReference type="Proteomes" id="UP000009175"/>
    </source>
</evidence>
<dbReference type="Pfam" id="PF11279">
    <property type="entry name" value="DUF3080"/>
    <property type="match status" value="1"/>
</dbReference>
<evidence type="ECO:0000313" key="1">
    <source>
        <dbReference type="EMBL" id="ABL99956.1"/>
    </source>
</evidence>
<dbReference type="Proteomes" id="UP000009175">
    <property type="component" value="Chromosome"/>
</dbReference>
<name>A1S6F0_SHEAM</name>